<feature type="region of interest" description="Disordered" evidence="1">
    <location>
        <begin position="1"/>
        <end position="129"/>
    </location>
</feature>
<evidence type="ECO:0000256" key="1">
    <source>
        <dbReference type="SAM" id="MobiDB-lite"/>
    </source>
</evidence>
<proteinExistence type="predicted"/>
<name>A0ABM4PYY8_EQUPR</name>
<feature type="compositionally biased region" description="Basic and acidic residues" evidence="1">
    <location>
        <begin position="214"/>
        <end position="227"/>
    </location>
</feature>
<evidence type="ECO:0000313" key="3">
    <source>
        <dbReference type="RefSeq" id="XP_070482408.1"/>
    </source>
</evidence>
<gene>
    <name evidence="3" type="primary">LOC139084207</name>
</gene>
<evidence type="ECO:0000313" key="2">
    <source>
        <dbReference type="Proteomes" id="UP001652662"/>
    </source>
</evidence>
<accession>A0ABM4PYY8</accession>
<dbReference type="GeneID" id="139084207"/>
<sequence length="243" mass="25972">MPRVLPSAPLLGSAASPPRAPSRSPSAHSPGGALRRWDRAGFLQLQVGRHPPGHVTGEGAAPAGGLEPAFRGPSLLLEPSALGRHPRPPREAGPGGSLRVSLGLKSGEGPPSAGLHMSAGPTPVLRNTGQKSTFFSANSRAYRWEGLSPVSPSCIREQLEPGFLRESFIFSSHSDGAFRYPGFWPRRCDLGQTPFPPSKPPRLPSPTLSHRSRREAERSALGREPREVTITTSTEPLLCARDR</sequence>
<organism evidence="2 3">
    <name type="scientific">Equus przewalskii</name>
    <name type="common">Przewalski's horse</name>
    <name type="synonym">Equus caballus przewalskii</name>
    <dbReference type="NCBI Taxonomy" id="9798"/>
    <lineage>
        <taxon>Eukaryota</taxon>
        <taxon>Metazoa</taxon>
        <taxon>Chordata</taxon>
        <taxon>Craniata</taxon>
        <taxon>Vertebrata</taxon>
        <taxon>Euteleostomi</taxon>
        <taxon>Mammalia</taxon>
        <taxon>Eutheria</taxon>
        <taxon>Laurasiatheria</taxon>
        <taxon>Perissodactyla</taxon>
        <taxon>Equidae</taxon>
        <taxon>Equus</taxon>
    </lineage>
</organism>
<feature type="region of interest" description="Disordered" evidence="1">
    <location>
        <begin position="191"/>
        <end position="243"/>
    </location>
</feature>
<keyword evidence="2" id="KW-1185">Reference proteome</keyword>
<feature type="compositionally biased region" description="Low complexity" evidence="1">
    <location>
        <begin position="1"/>
        <end position="33"/>
    </location>
</feature>
<feature type="compositionally biased region" description="Low complexity" evidence="1">
    <location>
        <begin position="57"/>
        <end position="69"/>
    </location>
</feature>
<protein>
    <submittedName>
        <fullName evidence="3">Uncharacterized protein</fullName>
    </submittedName>
</protein>
<feature type="compositionally biased region" description="Pro residues" evidence="1">
    <location>
        <begin position="194"/>
        <end position="204"/>
    </location>
</feature>
<dbReference type="RefSeq" id="XP_070482408.1">
    <property type="nucleotide sequence ID" value="XM_070626307.1"/>
</dbReference>
<reference evidence="3" key="1">
    <citation type="submission" date="2025-08" db="UniProtKB">
        <authorList>
            <consortium name="RefSeq"/>
        </authorList>
    </citation>
    <scope>IDENTIFICATION</scope>
    <source>
        <tissue evidence="3">Blood</tissue>
    </source>
</reference>
<dbReference type="Proteomes" id="UP001652662">
    <property type="component" value="Chromosome 6"/>
</dbReference>